<dbReference type="Pfam" id="PF00753">
    <property type="entry name" value="Lactamase_B"/>
    <property type="match status" value="1"/>
</dbReference>
<dbReference type="PANTHER" id="PTHR42978">
    <property type="entry name" value="QUORUM-QUENCHING LACTONASE YTNP-RELATED-RELATED"/>
    <property type="match status" value="1"/>
</dbReference>
<evidence type="ECO:0000259" key="5">
    <source>
        <dbReference type="SMART" id="SM00849"/>
    </source>
</evidence>
<sequence length="240" mass="26847">MPFPDTTIEQWREFPELLDDHDQITSRYGTTGVRSQGKLIIVDTGLQAPDGTLMSDMRAKGVDPEAVDLVVFTHLHPDHVGWNLTDGKPNFPNARYLAPRKDWDYWTQPDVLAGAAHVRDQVVPLQGLGFIDLIDDDYRITDELTTVSTPGHTPGHVSIMIASGGERGYILGDVAHNPAQAHYTDWCPIFDIQPDLSRSTRHSVMDMLENEQILVSAGHYPDPGFGHFVRVNGRRSWRGI</sequence>
<dbReference type="InterPro" id="IPR051013">
    <property type="entry name" value="MBL_superfamily_lactonases"/>
</dbReference>
<keyword evidence="7" id="KW-1185">Reference proteome</keyword>
<accession>A0AA35XJ29</accession>
<evidence type="ECO:0000256" key="4">
    <source>
        <dbReference type="ARBA" id="ARBA00022833"/>
    </source>
</evidence>
<evidence type="ECO:0000256" key="2">
    <source>
        <dbReference type="ARBA" id="ARBA00022723"/>
    </source>
</evidence>
<dbReference type="Proteomes" id="UP001174909">
    <property type="component" value="Unassembled WGS sequence"/>
</dbReference>
<dbReference type="GO" id="GO:0046872">
    <property type="term" value="F:metal ion binding"/>
    <property type="evidence" value="ECO:0007669"/>
    <property type="project" value="UniProtKB-KW"/>
</dbReference>
<keyword evidence="4" id="KW-0862">Zinc</keyword>
<dbReference type="GO" id="GO:0016787">
    <property type="term" value="F:hydrolase activity"/>
    <property type="evidence" value="ECO:0007669"/>
    <property type="project" value="UniProtKB-KW"/>
</dbReference>
<organism evidence="6 7">
    <name type="scientific">Geodia barretti</name>
    <name type="common">Barrett's horny sponge</name>
    <dbReference type="NCBI Taxonomy" id="519541"/>
    <lineage>
        <taxon>Eukaryota</taxon>
        <taxon>Metazoa</taxon>
        <taxon>Porifera</taxon>
        <taxon>Demospongiae</taxon>
        <taxon>Heteroscleromorpha</taxon>
        <taxon>Tetractinellida</taxon>
        <taxon>Astrophorina</taxon>
        <taxon>Geodiidae</taxon>
        <taxon>Geodia</taxon>
    </lineage>
</organism>
<gene>
    <name evidence="6" type="ORF">GBAR_LOCUS28859</name>
</gene>
<feature type="domain" description="Metallo-beta-lactamase" evidence="5">
    <location>
        <begin position="27"/>
        <end position="219"/>
    </location>
</feature>
<dbReference type="InterPro" id="IPR036866">
    <property type="entry name" value="RibonucZ/Hydroxyglut_hydro"/>
</dbReference>
<evidence type="ECO:0000313" key="6">
    <source>
        <dbReference type="EMBL" id="CAI8052737.1"/>
    </source>
</evidence>
<dbReference type="InterPro" id="IPR001279">
    <property type="entry name" value="Metallo-B-lactamas"/>
</dbReference>
<name>A0AA35XJ29_GEOBA</name>
<dbReference type="CDD" id="cd16277">
    <property type="entry name" value="metallo-hydrolase-like_MBL-fold"/>
    <property type="match status" value="1"/>
</dbReference>
<dbReference type="SMART" id="SM00849">
    <property type="entry name" value="Lactamase_B"/>
    <property type="match status" value="1"/>
</dbReference>
<keyword evidence="3" id="KW-0378">Hydrolase</keyword>
<comment type="caution">
    <text evidence="6">The sequence shown here is derived from an EMBL/GenBank/DDBJ whole genome shotgun (WGS) entry which is preliminary data.</text>
</comment>
<evidence type="ECO:0000313" key="7">
    <source>
        <dbReference type="Proteomes" id="UP001174909"/>
    </source>
</evidence>
<proteinExistence type="inferred from homology"/>
<comment type="similarity">
    <text evidence="1">Belongs to the metallo-beta-lactamase superfamily.</text>
</comment>
<evidence type="ECO:0000256" key="3">
    <source>
        <dbReference type="ARBA" id="ARBA00022801"/>
    </source>
</evidence>
<reference evidence="6" key="1">
    <citation type="submission" date="2023-03" db="EMBL/GenBank/DDBJ databases">
        <authorList>
            <person name="Steffen K."/>
            <person name="Cardenas P."/>
        </authorList>
    </citation>
    <scope>NUCLEOTIDE SEQUENCE</scope>
</reference>
<dbReference type="PANTHER" id="PTHR42978:SF6">
    <property type="entry name" value="QUORUM-QUENCHING LACTONASE YTNP-RELATED"/>
    <property type="match status" value="1"/>
</dbReference>
<protein>
    <submittedName>
        <fullName evidence="6">N-acyl homoserine lactonase AttM</fullName>
    </submittedName>
</protein>
<dbReference type="Gene3D" id="3.60.15.10">
    <property type="entry name" value="Ribonuclease Z/Hydroxyacylglutathione hydrolase-like"/>
    <property type="match status" value="1"/>
</dbReference>
<dbReference type="EMBL" id="CASHTH010004034">
    <property type="protein sequence ID" value="CAI8052737.1"/>
    <property type="molecule type" value="Genomic_DNA"/>
</dbReference>
<keyword evidence="2" id="KW-0479">Metal-binding</keyword>
<dbReference type="AlphaFoldDB" id="A0AA35XJ29"/>
<evidence type="ECO:0000256" key="1">
    <source>
        <dbReference type="ARBA" id="ARBA00007749"/>
    </source>
</evidence>
<dbReference type="SUPFAM" id="SSF56281">
    <property type="entry name" value="Metallo-hydrolase/oxidoreductase"/>
    <property type="match status" value="1"/>
</dbReference>